<keyword evidence="3" id="KW-1185">Reference proteome</keyword>
<name>A0A4Y7SFH4_COPMI</name>
<comment type="caution">
    <text evidence="2">The sequence shown here is derived from an EMBL/GenBank/DDBJ whole genome shotgun (WGS) entry which is preliminary data.</text>
</comment>
<proteinExistence type="predicted"/>
<evidence type="ECO:0000313" key="3">
    <source>
        <dbReference type="Proteomes" id="UP000298030"/>
    </source>
</evidence>
<dbReference type="AlphaFoldDB" id="A0A4Y7SFH4"/>
<dbReference type="STRING" id="71717.A0A4Y7SFH4"/>
<feature type="compositionally biased region" description="Basic and acidic residues" evidence="1">
    <location>
        <begin position="216"/>
        <end position="234"/>
    </location>
</feature>
<protein>
    <submittedName>
        <fullName evidence="2">Uncharacterized protein</fullName>
    </submittedName>
</protein>
<organism evidence="2 3">
    <name type="scientific">Coprinellus micaceus</name>
    <name type="common">Glistening ink-cap mushroom</name>
    <name type="synonym">Coprinus micaceus</name>
    <dbReference type="NCBI Taxonomy" id="71717"/>
    <lineage>
        <taxon>Eukaryota</taxon>
        <taxon>Fungi</taxon>
        <taxon>Dikarya</taxon>
        <taxon>Basidiomycota</taxon>
        <taxon>Agaricomycotina</taxon>
        <taxon>Agaricomycetes</taxon>
        <taxon>Agaricomycetidae</taxon>
        <taxon>Agaricales</taxon>
        <taxon>Agaricineae</taxon>
        <taxon>Psathyrellaceae</taxon>
        <taxon>Coprinellus</taxon>
    </lineage>
</organism>
<feature type="region of interest" description="Disordered" evidence="1">
    <location>
        <begin position="215"/>
        <end position="234"/>
    </location>
</feature>
<evidence type="ECO:0000313" key="2">
    <source>
        <dbReference type="EMBL" id="TEB20397.1"/>
    </source>
</evidence>
<reference evidence="2 3" key="1">
    <citation type="journal article" date="2019" name="Nat. Ecol. Evol.">
        <title>Megaphylogeny resolves global patterns of mushroom evolution.</title>
        <authorList>
            <person name="Varga T."/>
            <person name="Krizsan K."/>
            <person name="Foldi C."/>
            <person name="Dima B."/>
            <person name="Sanchez-Garcia M."/>
            <person name="Sanchez-Ramirez S."/>
            <person name="Szollosi G.J."/>
            <person name="Szarkandi J.G."/>
            <person name="Papp V."/>
            <person name="Albert L."/>
            <person name="Andreopoulos W."/>
            <person name="Angelini C."/>
            <person name="Antonin V."/>
            <person name="Barry K.W."/>
            <person name="Bougher N.L."/>
            <person name="Buchanan P."/>
            <person name="Buyck B."/>
            <person name="Bense V."/>
            <person name="Catcheside P."/>
            <person name="Chovatia M."/>
            <person name="Cooper J."/>
            <person name="Damon W."/>
            <person name="Desjardin D."/>
            <person name="Finy P."/>
            <person name="Geml J."/>
            <person name="Haridas S."/>
            <person name="Hughes K."/>
            <person name="Justo A."/>
            <person name="Karasinski D."/>
            <person name="Kautmanova I."/>
            <person name="Kiss B."/>
            <person name="Kocsube S."/>
            <person name="Kotiranta H."/>
            <person name="LaButti K.M."/>
            <person name="Lechner B.E."/>
            <person name="Liimatainen K."/>
            <person name="Lipzen A."/>
            <person name="Lukacs Z."/>
            <person name="Mihaltcheva S."/>
            <person name="Morgado L.N."/>
            <person name="Niskanen T."/>
            <person name="Noordeloos M.E."/>
            <person name="Ohm R.A."/>
            <person name="Ortiz-Santana B."/>
            <person name="Ovrebo C."/>
            <person name="Racz N."/>
            <person name="Riley R."/>
            <person name="Savchenko A."/>
            <person name="Shiryaev A."/>
            <person name="Soop K."/>
            <person name="Spirin V."/>
            <person name="Szebenyi C."/>
            <person name="Tomsovsky M."/>
            <person name="Tulloss R.E."/>
            <person name="Uehling J."/>
            <person name="Grigoriev I.V."/>
            <person name="Vagvolgyi C."/>
            <person name="Papp T."/>
            <person name="Martin F.M."/>
            <person name="Miettinen O."/>
            <person name="Hibbett D.S."/>
            <person name="Nagy L.G."/>
        </authorList>
    </citation>
    <scope>NUCLEOTIDE SEQUENCE [LARGE SCALE GENOMIC DNA]</scope>
    <source>
        <strain evidence="2 3">FP101781</strain>
    </source>
</reference>
<feature type="non-terminal residue" evidence="2">
    <location>
        <position position="1"/>
    </location>
</feature>
<evidence type="ECO:0000256" key="1">
    <source>
        <dbReference type="SAM" id="MobiDB-lite"/>
    </source>
</evidence>
<sequence>TPLTIIVACILGPNHHSRMPIYHHWRSLHHQPGPSHPLVVSFALNSQGGGAGSVAPKTRTGTHCSMLADHQLSGGWDIVHCEQHYPSFVHSLTSATPSPCMVATRAARALIMLKATKTKQATKYTKMALSPVRESIISLVSPFAAYHFYLSRRTGQTTLEHIHSLHAARHLPLSPARGNSLLRPPLSRSSLVKDAHSRPRKRPWWRRNWLSCSGGDRGDGPGDGMHHPRNPRAEDILAQAGC</sequence>
<gene>
    <name evidence="2" type="ORF">FA13DRAFT_1743043</name>
</gene>
<dbReference type="Proteomes" id="UP000298030">
    <property type="component" value="Unassembled WGS sequence"/>
</dbReference>
<dbReference type="EMBL" id="QPFP01000142">
    <property type="protein sequence ID" value="TEB20397.1"/>
    <property type="molecule type" value="Genomic_DNA"/>
</dbReference>
<accession>A0A4Y7SFH4</accession>